<dbReference type="NCBIfam" id="NF033517">
    <property type="entry name" value="transpos_IS66"/>
    <property type="match status" value="1"/>
</dbReference>
<feature type="region of interest" description="Disordered" evidence="1">
    <location>
        <begin position="348"/>
        <end position="370"/>
    </location>
</feature>
<name>X1AKI8_9ZZZZ</name>
<reference evidence="3" key="1">
    <citation type="journal article" date="2014" name="Front. Microbiol.">
        <title>High frequency of phylogenetically diverse reductive dehalogenase-homologous genes in deep subseafloor sedimentary metagenomes.</title>
        <authorList>
            <person name="Kawai M."/>
            <person name="Futagami T."/>
            <person name="Toyoda A."/>
            <person name="Takaki Y."/>
            <person name="Nishi S."/>
            <person name="Hori S."/>
            <person name="Arai W."/>
            <person name="Tsubouchi T."/>
            <person name="Morono Y."/>
            <person name="Uchiyama I."/>
            <person name="Ito T."/>
            <person name="Fujiyama A."/>
            <person name="Inagaki F."/>
            <person name="Takami H."/>
        </authorList>
    </citation>
    <scope>NUCLEOTIDE SEQUENCE</scope>
    <source>
        <strain evidence="3">Expedition CK06-06</strain>
    </source>
</reference>
<dbReference type="PANTHER" id="PTHR33678">
    <property type="entry name" value="BLL1576 PROTEIN"/>
    <property type="match status" value="1"/>
</dbReference>
<dbReference type="InterPro" id="IPR004291">
    <property type="entry name" value="Transposase_IS66_central"/>
</dbReference>
<feature type="region of interest" description="Disordered" evidence="1">
    <location>
        <begin position="36"/>
        <end position="77"/>
    </location>
</feature>
<accession>X1AKI8</accession>
<evidence type="ECO:0000313" key="3">
    <source>
        <dbReference type="EMBL" id="GAG70072.1"/>
    </source>
</evidence>
<feature type="domain" description="Transposase IS66 central" evidence="2">
    <location>
        <begin position="151"/>
        <end position="428"/>
    </location>
</feature>
<gene>
    <name evidence="3" type="ORF">S01H4_05252</name>
</gene>
<dbReference type="AlphaFoldDB" id="X1AKI8"/>
<dbReference type="EMBL" id="BART01001503">
    <property type="protein sequence ID" value="GAG70072.1"/>
    <property type="molecule type" value="Genomic_DNA"/>
</dbReference>
<evidence type="ECO:0000259" key="2">
    <source>
        <dbReference type="Pfam" id="PF03050"/>
    </source>
</evidence>
<evidence type="ECO:0000256" key="1">
    <source>
        <dbReference type="SAM" id="MobiDB-lite"/>
    </source>
</evidence>
<organism evidence="3">
    <name type="scientific">marine sediment metagenome</name>
    <dbReference type="NCBI Taxonomy" id="412755"/>
    <lineage>
        <taxon>unclassified sequences</taxon>
        <taxon>metagenomes</taxon>
        <taxon>ecological metagenomes</taxon>
    </lineage>
</organism>
<protein>
    <recommendedName>
        <fullName evidence="2">Transposase IS66 central domain-containing protein</fullName>
    </recommendedName>
</protein>
<proteinExistence type="predicted"/>
<dbReference type="PANTHER" id="PTHR33678:SF1">
    <property type="entry name" value="BLL1576 PROTEIN"/>
    <property type="match status" value="1"/>
</dbReference>
<comment type="caution">
    <text evidence="3">The sequence shown here is derived from an EMBL/GenBank/DDBJ whole genome shotgun (WGS) entry which is preliminary data.</text>
</comment>
<feature type="non-terminal residue" evidence="3">
    <location>
        <position position="1"/>
    </location>
</feature>
<sequence>TQALIEAEADLSPDLKEALDQLLYVTKLMLDRLTLNSSNSSIPPASDPNRQKNSNNENDESEPTSNNPGGQFGHPGKTLDFFERPNHVINLSVDHALMRDGHAYKSCGYLRRQVVDIKIQRVITEYRAEILEDQDGNQLVADFPDKVKRQVQYGDSIKAQAIYLSQFQLIPYERVADYFRDQAQIPLSTGSVYNFNEQMYHVLQRFEDWVKRQLLTAFLAHVDETSININGKKHWLHVICTKNVTFLFPHETRGLEANHAMGVLPFFNGILCHDHWKAYFQFGSGHVLCNAHHLRELERAKEQDQQYWADILQTFLIELNTQVKENGGALNQEQADAARKEYRDLLREGETECPPPDEDKVKQKGKRGPVKRSKARNLLERLINYEDEVLRFMTDERIPYTNNQGESDLRMSKVQQKISGCFRSMQGAYNFARVRSYITTWITAPYGRG</sequence>
<dbReference type="InterPro" id="IPR052344">
    <property type="entry name" value="Transposase-related"/>
</dbReference>
<dbReference type="Pfam" id="PF03050">
    <property type="entry name" value="DDE_Tnp_IS66"/>
    <property type="match status" value="1"/>
</dbReference>